<dbReference type="EMBL" id="FNIT01000012">
    <property type="protein sequence ID" value="SDO74429.1"/>
    <property type="molecule type" value="Genomic_DNA"/>
</dbReference>
<name>A0A1H0M1V4_9HYPH</name>
<sequence>MCLAGEREELIGQVTELMDWLHEHQLVENDFIRQALIEGLGHLLFRLERFRWLGGGYTLASLREVIAAYMLLERQGLDAARNPDAAAVLSKVATLIEAVYGKLEKTKTAYETGDWLLKAYGAASLAQTAVPAIEGLLTAS</sequence>
<dbReference type="AlphaFoldDB" id="A0A1H0M1V4"/>
<evidence type="ECO:0000313" key="2">
    <source>
        <dbReference type="Proteomes" id="UP000198793"/>
    </source>
</evidence>
<proteinExistence type="predicted"/>
<protein>
    <submittedName>
        <fullName evidence="1">Uncharacterized protein</fullName>
    </submittedName>
</protein>
<reference evidence="1 2" key="1">
    <citation type="submission" date="2016-10" db="EMBL/GenBank/DDBJ databases">
        <authorList>
            <person name="de Groot N.N."/>
        </authorList>
    </citation>
    <scope>NUCLEOTIDE SEQUENCE [LARGE SCALE GENOMIC DNA]</scope>
    <source>
        <strain evidence="2">L7-484,KACC 16230,DSM 25025</strain>
    </source>
</reference>
<accession>A0A1H0M1V4</accession>
<evidence type="ECO:0000313" key="1">
    <source>
        <dbReference type="EMBL" id="SDO74429.1"/>
    </source>
</evidence>
<organism evidence="1 2">
    <name type="scientific">Aureimonas jatrophae</name>
    <dbReference type="NCBI Taxonomy" id="1166073"/>
    <lineage>
        <taxon>Bacteria</taxon>
        <taxon>Pseudomonadati</taxon>
        <taxon>Pseudomonadota</taxon>
        <taxon>Alphaproteobacteria</taxon>
        <taxon>Hyphomicrobiales</taxon>
        <taxon>Aurantimonadaceae</taxon>
        <taxon>Aureimonas</taxon>
    </lineage>
</organism>
<keyword evidence="2" id="KW-1185">Reference proteome</keyword>
<gene>
    <name evidence="1" type="ORF">SAMN05192530_11235</name>
</gene>
<dbReference type="Proteomes" id="UP000198793">
    <property type="component" value="Unassembled WGS sequence"/>
</dbReference>